<organism evidence="1 2">
    <name type="scientific">Cylicocyclus nassatus</name>
    <name type="common">Nematode worm</name>
    <dbReference type="NCBI Taxonomy" id="53992"/>
    <lineage>
        <taxon>Eukaryota</taxon>
        <taxon>Metazoa</taxon>
        <taxon>Ecdysozoa</taxon>
        <taxon>Nematoda</taxon>
        <taxon>Chromadorea</taxon>
        <taxon>Rhabditida</taxon>
        <taxon>Rhabditina</taxon>
        <taxon>Rhabditomorpha</taxon>
        <taxon>Strongyloidea</taxon>
        <taxon>Strongylidae</taxon>
        <taxon>Cylicocyclus</taxon>
    </lineage>
</organism>
<evidence type="ECO:0000313" key="1">
    <source>
        <dbReference type="EMBL" id="CAJ0610324.1"/>
    </source>
</evidence>
<comment type="caution">
    <text evidence="1">The sequence shown here is derived from an EMBL/GenBank/DDBJ whole genome shotgun (WGS) entry which is preliminary data.</text>
</comment>
<accession>A0AA36MEI9</accession>
<dbReference type="Proteomes" id="UP001176961">
    <property type="component" value="Unassembled WGS sequence"/>
</dbReference>
<proteinExistence type="predicted"/>
<reference evidence="1" key="1">
    <citation type="submission" date="2023-07" db="EMBL/GenBank/DDBJ databases">
        <authorList>
            <consortium name="CYATHOMIX"/>
        </authorList>
    </citation>
    <scope>NUCLEOTIDE SEQUENCE</scope>
    <source>
        <strain evidence="1">N/A</strain>
    </source>
</reference>
<name>A0AA36MEI9_CYLNA</name>
<sequence>MCSVAVLCPIREPSSCRSLPSEVKITRTRRHRECLKNVYNKAWDPCGYLRLETPTEKSFSSFEANSKVRSPRARHCGTSERIEHLLNSCEFKARTYV</sequence>
<dbReference type="EMBL" id="CATQJL010000326">
    <property type="protein sequence ID" value="CAJ0610324.1"/>
    <property type="molecule type" value="Genomic_DNA"/>
</dbReference>
<dbReference type="AlphaFoldDB" id="A0AA36MEI9"/>
<evidence type="ECO:0000313" key="2">
    <source>
        <dbReference type="Proteomes" id="UP001176961"/>
    </source>
</evidence>
<keyword evidence="2" id="KW-1185">Reference proteome</keyword>
<protein>
    <submittedName>
        <fullName evidence="1">Uncharacterized protein</fullName>
    </submittedName>
</protein>
<gene>
    <name evidence="1" type="ORF">CYNAS_LOCUS22307</name>
</gene>